<evidence type="ECO:0008006" key="5">
    <source>
        <dbReference type="Google" id="ProtNLM"/>
    </source>
</evidence>
<feature type="transmembrane region" description="Helical" evidence="2">
    <location>
        <begin position="111"/>
        <end position="137"/>
    </location>
</feature>
<name>A0AAN6XNI2_9PEZI</name>
<feature type="compositionally biased region" description="Polar residues" evidence="1">
    <location>
        <begin position="77"/>
        <end position="98"/>
    </location>
</feature>
<feature type="compositionally biased region" description="Low complexity" evidence="1">
    <location>
        <begin position="374"/>
        <end position="384"/>
    </location>
</feature>
<feature type="compositionally biased region" description="Low complexity" evidence="1">
    <location>
        <begin position="1"/>
        <end position="16"/>
    </location>
</feature>
<feature type="region of interest" description="Disordered" evidence="1">
    <location>
        <begin position="374"/>
        <end position="397"/>
    </location>
</feature>
<organism evidence="3 4">
    <name type="scientific">Triangularia verruculosa</name>
    <dbReference type="NCBI Taxonomy" id="2587418"/>
    <lineage>
        <taxon>Eukaryota</taxon>
        <taxon>Fungi</taxon>
        <taxon>Dikarya</taxon>
        <taxon>Ascomycota</taxon>
        <taxon>Pezizomycotina</taxon>
        <taxon>Sordariomycetes</taxon>
        <taxon>Sordariomycetidae</taxon>
        <taxon>Sordariales</taxon>
        <taxon>Podosporaceae</taxon>
        <taxon>Triangularia</taxon>
    </lineage>
</organism>
<dbReference type="AlphaFoldDB" id="A0AAN6XNI2"/>
<protein>
    <recommendedName>
        <fullName evidence="5">Tat pathway signal sequence</fullName>
    </recommendedName>
</protein>
<feature type="compositionally biased region" description="Gly residues" evidence="1">
    <location>
        <begin position="63"/>
        <end position="73"/>
    </location>
</feature>
<feature type="region of interest" description="Disordered" evidence="1">
    <location>
        <begin position="1"/>
        <end position="105"/>
    </location>
</feature>
<reference evidence="3" key="1">
    <citation type="journal article" date="2023" name="Mol. Phylogenet. Evol.">
        <title>Genome-scale phylogeny and comparative genomics of the fungal order Sordariales.</title>
        <authorList>
            <person name="Hensen N."/>
            <person name="Bonometti L."/>
            <person name="Westerberg I."/>
            <person name="Brannstrom I.O."/>
            <person name="Guillou S."/>
            <person name="Cros-Aarteil S."/>
            <person name="Calhoun S."/>
            <person name="Haridas S."/>
            <person name="Kuo A."/>
            <person name="Mondo S."/>
            <person name="Pangilinan J."/>
            <person name="Riley R."/>
            <person name="LaButti K."/>
            <person name="Andreopoulos B."/>
            <person name="Lipzen A."/>
            <person name="Chen C."/>
            <person name="Yan M."/>
            <person name="Daum C."/>
            <person name="Ng V."/>
            <person name="Clum A."/>
            <person name="Steindorff A."/>
            <person name="Ohm R.A."/>
            <person name="Martin F."/>
            <person name="Silar P."/>
            <person name="Natvig D.O."/>
            <person name="Lalanne C."/>
            <person name="Gautier V."/>
            <person name="Ament-Velasquez S.L."/>
            <person name="Kruys A."/>
            <person name="Hutchinson M.I."/>
            <person name="Powell A.J."/>
            <person name="Barry K."/>
            <person name="Miller A.N."/>
            <person name="Grigoriev I.V."/>
            <person name="Debuchy R."/>
            <person name="Gladieux P."/>
            <person name="Hiltunen Thoren M."/>
            <person name="Johannesson H."/>
        </authorList>
    </citation>
    <scope>NUCLEOTIDE SEQUENCE</scope>
    <source>
        <strain evidence="3">CBS 315.58</strain>
    </source>
</reference>
<gene>
    <name evidence="3" type="ORF">QBC40DRAFT_262075</name>
</gene>
<keyword evidence="4" id="KW-1185">Reference proteome</keyword>
<accession>A0AAN6XNI2</accession>
<keyword evidence="2" id="KW-0812">Transmembrane</keyword>
<evidence type="ECO:0000256" key="2">
    <source>
        <dbReference type="SAM" id="Phobius"/>
    </source>
</evidence>
<evidence type="ECO:0000256" key="1">
    <source>
        <dbReference type="SAM" id="MobiDB-lite"/>
    </source>
</evidence>
<comment type="caution">
    <text evidence="3">The sequence shown here is derived from an EMBL/GenBank/DDBJ whole genome shotgun (WGS) entry which is preliminary data.</text>
</comment>
<keyword evidence="2" id="KW-0472">Membrane</keyword>
<evidence type="ECO:0000313" key="4">
    <source>
        <dbReference type="Proteomes" id="UP001303160"/>
    </source>
</evidence>
<evidence type="ECO:0000313" key="3">
    <source>
        <dbReference type="EMBL" id="KAK4204048.1"/>
    </source>
</evidence>
<keyword evidence="2" id="KW-1133">Transmembrane helix</keyword>
<dbReference type="EMBL" id="MU863885">
    <property type="protein sequence ID" value="KAK4204048.1"/>
    <property type="molecule type" value="Genomic_DNA"/>
</dbReference>
<sequence length="397" mass="43088">MAPGSRSSSRLSQPLPMIIEDVVHSTTPPPGMPPKSPRRPPVSMSNSQNSLHSNHRSRTSPSFGGGTVPGGGVRPPSISSTTVPGTSKAEVTQQNSASGERRDQGPVARKGWYRMMLGTLLIVGVIVGLSVGLTIGLRKRNQKPQSEPDTSTLFPAGSYTFTTALLPNTSTSCLTLASFSLAWQCYSSPSDQTSTFHWTIHPSPRNTYTISSTPRMSNTSEPQFQNLSLTTLDINQFAERLTFSFIYPKPVSLSIPVNNSAGEEKLKCWFNTTVLTATIFTRQRATWPEHVGTANTTAITGSEPKEGEERIWPFLVEVSERQLGDEEGTIPDCYYTNNGTHVDLLGLMPAQNGTAGEGEGGECGCWYRNFGLGSSQQQQQQPPSNGTVPPERLRRGR</sequence>
<reference evidence="3" key="2">
    <citation type="submission" date="2023-05" db="EMBL/GenBank/DDBJ databases">
        <authorList>
            <consortium name="Lawrence Berkeley National Laboratory"/>
            <person name="Steindorff A."/>
            <person name="Hensen N."/>
            <person name="Bonometti L."/>
            <person name="Westerberg I."/>
            <person name="Brannstrom I.O."/>
            <person name="Guillou S."/>
            <person name="Cros-Aarteil S."/>
            <person name="Calhoun S."/>
            <person name="Haridas S."/>
            <person name="Kuo A."/>
            <person name="Mondo S."/>
            <person name="Pangilinan J."/>
            <person name="Riley R."/>
            <person name="Labutti K."/>
            <person name="Andreopoulos B."/>
            <person name="Lipzen A."/>
            <person name="Chen C."/>
            <person name="Yanf M."/>
            <person name="Daum C."/>
            <person name="Ng V."/>
            <person name="Clum A."/>
            <person name="Ohm R."/>
            <person name="Martin F."/>
            <person name="Silar P."/>
            <person name="Natvig D."/>
            <person name="Lalanne C."/>
            <person name="Gautier V."/>
            <person name="Ament-Velasquez S.L."/>
            <person name="Kruys A."/>
            <person name="Hutchinson M.I."/>
            <person name="Powell A.J."/>
            <person name="Barry K."/>
            <person name="Miller A.N."/>
            <person name="Grigoriev I.V."/>
            <person name="Debuchy R."/>
            <person name="Gladieux P."/>
            <person name="Thoren M.H."/>
            <person name="Johannesson H."/>
        </authorList>
    </citation>
    <scope>NUCLEOTIDE SEQUENCE</scope>
    <source>
        <strain evidence="3">CBS 315.58</strain>
    </source>
</reference>
<dbReference type="Proteomes" id="UP001303160">
    <property type="component" value="Unassembled WGS sequence"/>
</dbReference>
<proteinExistence type="predicted"/>